<dbReference type="Proteomes" id="UP001148299">
    <property type="component" value="Unassembled WGS sequence"/>
</dbReference>
<dbReference type="EMBL" id="JAPZBR010000004">
    <property type="protein sequence ID" value="KAJ5354524.1"/>
    <property type="molecule type" value="Genomic_DNA"/>
</dbReference>
<comment type="caution">
    <text evidence="2">The sequence shown here is derived from an EMBL/GenBank/DDBJ whole genome shotgun (WGS) entry which is preliminary data.</text>
</comment>
<evidence type="ECO:0000259" key="1">
    <source>
        <dbReference type="Pfam" id="PF08242"/>
    </source>
</evidence>
<dbReference type="PANTHER" id="PTHR43591:SF50">
    <property type="entry name" value="METHYLTRANSFERASE DOMAIN-CONTAINING PROTEIN-RELATED"/>
    <property type="match status" value="1"/>
</dbReference>
<protein>
    <recommendedName>
        <fullName evidence="1">Methyltransferase type 12 domain-containing protein</fullName>
    </recommendedName>
</protein>
<dbReference type="Pfam" id="PF08242">
    <property type="entry name" value="Methyltransf_12"/>
    <property type="match status" value="1"/>
</dbReference>
<accession>A0A9W9R8C5</accession>
<feature type="domain" description="Methyltransferase type 12" evidence="1">
    <location>
        <begin position="81"/>
        <end position="173"/>
    </location>
</feature>
<evidence type="ECO:0000313" key="2">
    <source>
        <dbReference type="EMBL" id="KAJ5354524.1"/>
    </source>
</evidence>
<keyword evidence="3" id="KW-1185">Reference proteome</keyword>
<sequence length="307" mass="34169">MPTTMPALLSSFPLPFQKFLWKVRDLIKSVVKLSVQDKIYLLGRDGEETRRLNDQHRFLVAVSGHTIHPSIPKDNITAIADLGTGTGVWLEDVAKTLPQSVYLHGFDISAAQFPIREGPIALSVHDVLYPFPEEHQSRYDLVHIRLLTAGLKKKDYAIVLANARALLKPNGYIQWEELDHSAFCTDAVPEADVVNQMRQSVINAMLSLDLCPTAPQRVHEDILVGGFADVITETHTTKGKDHLRDISQRWVAGVMRALVTPSMLVTGEAKTEFQAREKVNALVAKFDDHCQHAKAMVNLGVTVGRKV</sequence>
<reference evidence="2" key="2">
    <citation type="journal article" date="2023" name="IMA Fungus">
        <title>Comparative genomic study of the Penicillium genus elucidates a diverse pangenome and 15 lateral gene transfer events.</title>
        <authorList>
            <person name="Petersen C."/>
            <person name="Sorensen T."/>
            <person name="Nielsen M.R."/>
            <person name="Sondergaard T.E."/>
            <person name="Sorensen J.L."/>
            <person name="Fitzpatrick D.A."/>
            <person name="Frisvad J.C."/>
            <person name="Nielsen K.L."/>
        </authorList>
    </citation>
    <scope>NUCLEOTIDE SEQUENCE</scope>
    <source>
        <strain evidence="2">IBT 35675</strain>
    </source>
</reference>
<dbReference type="Gene3D" id="3.40.50.150">
    <property type="entry name" value="Vaccinia Virus protein VP39"/>
    <property type="match status" value="1"/>
</dbReference>
<dbReference type="PANTHER" id="PTHR43591">
    <property type="entry name" value="METHYLTRANSFERASE"/>
    <property type="match status" value="1"/>
</dbReference>
<reference evidence="2" key="1">
    <citation type="submission" date="2022-12" db="EMBL/GenBank/DDBJ databases">
        <authorList>
            <person name="Petersen C."/>
        </authorList>
    </citation>
    <scope>NUCLEOTIDE SEQUENCE</scope>
    <source>
        <strain evidence="2">IBT 35675</strain>
    </source>
</reference>
<dbReference type="InterPro" id="IPR013217">
    <property type="entry name" value="Methyltransf_12"/>
</dbReference>
<dbReference type="InterPro" id="IPR029063">
    <property type="entry name" value="SAM-dependent_MTases_sf"/>
</dbReference>
<dbReference type="AlphaFoldDB" id="A0A9W9R8C5"/>
<evidence type="ECO:0000313" key="3">
    <source>
        <dbReference type="Proteomes" id="UP001148299"/>
    </source>
</evidence>
<organism evidence="2 3">
    <name type="scientific">Penicillium brevicompactum</name>
    <dbReference type="NCBI Taxonomy" id="5074"/>
    <lineage>
        <taxon>Eukaryota</taxon>
        <taxon>Fungi</taxon>
        <taxon>Dikarya</taxon>
        <taxon>Ascomycota</taxon>
        <taxon>Pezizomycotina</taxon>
        <taxon>Eurotiomycetes</taxon>
        <taxon>Eurotiomycetidae</taxon>
        <taxon>Eurotiales</taxon>
        <taxon>Aspergillaceae</taxon>
        <taxon>Penicillium</taxon>
    </lineage>
</organism>
<gene>
    <name evidence="2" type="ORF">N7541_005568</name>
</gene>
<name>A0A9W9R8C5_PENBR</name>
<proteinExistence type="predicted"/>
<dbReference type="CDD" id="cd02440">
    <property type="entry name" value="AdoMet_MTases"/>
    <property type="match status" value="1"/>
</dbReference>
<dbReference type="SUPFAM" id="SSF53335">
    <property type="entry name" value="S-adenosyl-L-methionine-dependent methyltransferases"/>
    <property type="match status" value="1"/>
</dbReference>